<evidence type="ECO:0000313" key="2">
    <source>
        <dbReference type="Proteomes" id="UP000299290"/>
    </source>
</evidence>
<organism evidence="1 2">
    <name type="scientific">Streptomyces antimycoticus</name>
    <dbReference type="NCBI Taxonomy" id="68175"/>
    <lineage>
        <taxon>Bacteria</taxon>
        <taxon>Bacillati</taxon>
        <taxon>Actinomycetota</taxon>
        <taxon>Actinomycetes</taxon>
        <taxon>Kitasatosporales</taxon>
        <taxon>Streptomycetaceae</taxon>
        <taxon>Streptomyces</taxon>
        <taxon>Streptomyces violaceusniger group</taxon>
    </lineage>
</organism>
<keyword evidence="2" id="KW-1185">Reference proteome</keyword>
<accession>A0A4D4KRM5</accession>
<proteinExistence type="predicted"/>
<sequence>MDTPAMDAGGVAVVGAVAAVAGALAGAAGAIGAAFVSAKGQRVANATQLRRESRRACYVALIELASAVTGEIEKYSQRSLGHFDIENGATLDLETVRAYRVELGDLLNQATFAKVKAAIMVEGPAVVVDACETYTTAVWKYRGRLYHLLIRLEVDGRSDSLWGQYQSLQQVQMSHVMASQKQFAEAARLGIYE</sequence>
<dbReference type="Proteomes" id="UP000299290">
    <property type="component" value="Unassembled WGS sequence"/>
</dbReference>
<protein>
    <submittedName>
        <fullName evidence="1">Uncharacterized protein</fullName>
    </submittedName>
</protein>
<gene>
    <name evidence="1" type="ORF">SANT12839_101120</name>
</gene>
<evidence type="ECO:0000313" key="1">
    <source>
        <dbReference type="EMBL" id="GDY49230.1"/>
    </source>
</evidence>
<dbReference type="AlphaFoldDB" id="A0A4D4KRM5"/>
<name>A0A4D4KRM5_9ACTN</name>
<comment type="caution">
    <text evidence="1">The sequence shown here is derived from an EMBL/GenBank/DDBJ whole genome shotgun (WGS) entry which is preliminary data.</text>
</comment>
<reference evidence="1 2" key="1">
    <citation type="journal article" date="2020" name="Int. J. Syst. Evol. Microbiol.">
        <title>Reclassification of Streptomyces castelarensis and Streptomyces sporoclivatus as later heterotypic synonyms of Streptomyces antimycoticus.</title>
        <authorList>
            <person name="Komaki H."/>
            <person name="Tamura T."/>
        </authorList>
    </citation>
    <scope>NUCLEOTIDE SEQUENCE [LARGE SCALE GENOMIC DNA]</scope>
    <source>
        <strain evidence="1 2">NBRC 12839</strain>
    </source>
</reference>
<dbReference type="EMBL" id="BJHV01000003">
    <property type="protein sequence ID" value="GDY49230.1"/>
    <property type="molecule type" value="Genomic_DNA"/>
</dbReference>